<feature type="signal peptide" evidence="1">
    <location>
        <begin position="1"/>
        <end position="25"/>
    </location>
</feature>
<dbReference type="Proteomes" id="UP001240678">
    <property type="component" value="Unassembled WGS sequence"/>
</dbReference>
<keyword evidence="3" id="KW-1185">Reference proteome</keyword>
<gene>
    <name evidence="2" type="ORF">CCOS01_14984</name>
</gene>
<feature type="chain" id="PRO_5042582679" description="Secreted protein" evidence="1">
    <location>
        <begin position="26"/>
        <end position="92"/>
    </location>
</feature>
<accession>A0AAI9YIE8</accession>
<reference evidence="2 3" key="1">
    <citation type="submission" date="2016-10" db="EMBL/GenBank/DDBJ databases">
        <title>The genome sequence of Colletotrichum fioriniae PJ7.</title>
        <authorList>
            <person name="Baroncelli R."/>
        </authorList>
    </citation>
    <scope>NUCLEOTIDE SEQUENCE [LARGE SCALE GENOMIC DNA]</scope>
    <source>
        <strain evidence="2 3">IMI 309622</strain>
    </source>
</reference>
<name>A0AAI9YIE8_9PEZI</name>
<dbReference type="RefSeq" id="XP_060306311.1">
    <property type="nucleotide sequence ID" value="XM_060463126.1"/>
</dbReference>
<comment type="caution">
    <text evidence="2">The sequence shown here is derived from an EMBL/GenBank/DDBJ whole genome shotgun (WGS) entry which is preliminary data.</text>
</comment>
<protein>
    <recommendedName>
        <fullName evidence="4">Secreted protein</fullName>
    </recommendedName>
</protein>
<organism evidence="2 3">
    <name type="scientific">Colletotrichum costaricense</name>
    <dbReference type="NCBI Taxonomy" id="1209916"/>
    <lineage>
        <taxon>Eukaryota</taxon>
        <taxon>Fungi</taxon>
        <taxon>Dikarya</taxon>
        <taxon>Ascomycota</taxon>
        <taxon>Pezizomycotina</taxon>
        <taxon>Sordariomycetes</taxon>
        <taxon>Hypocreomycetidae</taxon>
        <taxon>Glomerellales</taxon>
        <taxon>Glomerellaceae</taxon>
        <taxon>Colletotrichum</taxon>
        <taxon>Colletotrichum acutatum species complex</taxon>
    </lineage>
</organism>
<evidence type="ECO:0008006" key="4">
    <source>
        <dbReference type="Google" id="ProtNLM"/>
    </source>
</evidence>
<dbReference type="GeneID" id="85346673"/>
<proteinExistence type="predicted"/>
<evidence type="ECO:0000313" key="3">
    <source>
        <dbReference type="Proteomes" id="UP001240678"/>
    </source>
</evidence>
<dbReference type="AlphaFoldDB" id="A0AAI9YIE8"/>
<evidence type="ECO:0000256" key="1">
    <source>
        <dbReference type="SAM" id="SignalP"/>
    </source>
</evidence>
<sequence length="92" mass="10581">MWTACMGFFLSSMLLDLLWVHKYNAAVRQKILGRKGETINTRAIVLWFSISCQSPSEMEYSRFHHAMCRGESSRRCALRDSGDGECGEDLRM</sequence>
<keyword evidence="1" id="KW-0732">Signal</keyword>
<dbReference type="EMBL" id="MOOE01000022">
    <property type="protein sequence ID" value="KAK1511222.1"/>
    <property type="molecule type" value="Genomic_DNA"/>
</dbReference>
<evidence type="ECO:0000313" key="2">
    <source>
        <dbReference type="EMBL" id="KAK1511222.1"/>
    </source>
</evidence>